<dbReference type="Pfam" id="PF02569">
    <property type="entry name" value="Pantoate_ligase"/>
    <property type="match status" value="1"/>
</dbReference>
<keyword evidence="6" id="KW-0547">Nucleotide-binding</keyword>
<gene>
    <name evidence="9" type="ORF">GCM10025872_03420</name>
</gene>
<evidence type="ECO:0000256" key="2">
    <source>
        <dbReference type="ARBA" id="ARBA00009256"/>
    </source>
</evidence>
<evidence type="ECO:0000313" key="9">
    <source>
        <dbReference type="EMBL" id="BDZ56685.1"/>
    </source>
</evidence>
<keyword evidence="10" id="KW-1185">Reference proteome</keyword>
<sequence length="152" mass="16477">MLTVVTKLLNITQPTIVCFGEKDAQQVFLVRRMIRDLDLPVAVHEIETVREADGLARSSRNVFLDDRQHEVALTLSRALRAAAAARADGVPAMLRAGRAVLDAADDVDLDYLTAVDPETFAPAPDDHAGDVRLLVAARVGPVRLIDTLLAQS</sequence>
<comment type="pathway">
    <text evidence="1">Cofactor biosynthesis; (R)-pantothenate biosynthesis; (R)-pantothenate from (R)-pantoate and beta-alanine: step 1/1.</text>
</comment>
<comment type="similarity">
    <text evidence="2">Belongs to the pantothenate synthetase family.</text>
</comment>
<accession>A0ABM8H776</accession>
<evidence type="ECO:0000256" key="8">
    <source>
        <dbReference type="ARBA" id="ARBA00048258"/>
    </source>
</evidence>
<dbReference type="PANTHER" id="PTHR21299">
    <property type="entry name" value="CYTIDYLATE KINASE/PANTOATE-BETA-ALANINE LIGASE"/>
    <property type="match status" value="1"/>
</dbReference>
<dbReference type="InterPro" id="IPR042176">
    <property type="entry name" value="Pantoate_ligase_C"/>
</dbReference>
<evidence type="ECO:0000256" key="6">
    <source>
        <dbReference type="ARBA" id="ARBA00022741"/>
    </source>
</evidence>
<keyword evidence="5" id="KW-0566">Pantothenate biosynthesis</keyword>
<evidence type="ECO:0000256" key="7">
    <source>
        <dbReference type="ARBA" id="ARBA00022840"/>
    </source>
</evidence>
<keyword evidence="7" id="KW-0067">ATP-binding</keyword>
<evidence type="ECO:0000256" key="4">
    <source>
        <dbReference type="ARBA" id="ARBA00022598"/>
    </source>
</evidence>
<proteinExistence type="inferred from homology"/>
<evidence type="ECO:0000256" key="1">
    <source>
        <dbReference type="ARBA" id="ARBA00004990"/>
    </source>
</evidence>
<dbReference type="EMBL" id="AP027735">
    <property type="protein sequence ID" value="BDZ56685.1"/>
    <property type="molecule type" value="Genomic_DNA"/>
</dbReference>
<evidence type="ECO:0000256" key="3">
    <source>
        <dbReference type="ARBA" id="ARBA00012219"/>
    </source>
</evidence>
<dbReference type="Gene3D" id="3.30.1300.10">
    <property type="entry name" value="Pantoate-beta-alanine ligase, C-terminal domain"/>
    <property type="match status" value="1"/>
</dbReference>
<dbReference type="PANTHER" id="PTHR21299:SF1">
    <property type="entry name" value="PANTOATE--BETA-ALANINE LIGASE"/>
    <property type="match status" value="1"/>
</dbReference>
<dbReference type="Gene3D" id="3.40.50.620">
    <property type="entry name" value="HUPs"/>
    <property type="match status" value="1"/>
</dbReference>
<comment type="catalytic activity">
    <reaction evidence="8">
        <text>(R)-pantoate + beta-alanine + ATP = (R)-pantothenate + AMP + diphosphate + H(+)</text>
        <dbReference type="Rhea" id="RHEA:10912"/>
        <dbReference type="ChEBI" id="CHEBI:15378"/>
        <dbReference type="ChEBI" id="CHEBI:15980"/>
        <dbReference type="ChEBI" id="CHEBI:29032"/>
        <dbReference type="ChEBI" id="CHEBI:30616"/>
        <dbReference type="ChEBI" id="CHEBI:33019"/>
        <dbReference type="ChEBI" id="CHEBI:57966"/>
        <dbReference type="ChEBI" id="CHEBI:456215"/>
        <dbReference type="EC" id="6.3.2.1"/>
    </reaction>
</comment>
<keyword evidence="4" id="KW-0436">Ligase</keyword>
<evidence type="ECO:0000256" key="5">
    <source>
        <dbReference type="ARBA" id="ARBA00022655"/>
    </source>
</evidence>
<evidence type="ECO:0000313" key="10">
    <source>
        <dbReference type="Proteomes" id="UP001321421"/>
    </source>
</evidence>
<dbReference type="Proteomes" id="UP001321421">
    <property type="component" value="Chromosome"/>
</dbReference>
<name>A0ABM8H776_9MICO</name>
<protein>
    <recommendedName>
        <fullName evidence="3">pantoate--beta-alanine ligase (AMP-forming)</fullName>
        <ecNumber evidence="3">6.3.2.1</ecNumber>
    </recommendedName>
</protein>
<dbReference type="SUPFAM" id="SSF52374">
    <property type="entry name" value="Nucleotidylyl transferase"/>
    <property type="match status" value="1"/>
</dbReference>
<dbReference type="EC" id="6.3.2.1" evidence="3"/>
<dbReference type="InterPro" id="IPR014729">
    <property type="entry name" value="Rossmann-like_a/b/a_fold"/>
</dbReference>
<reference evidence="10" key="1">
    <citation type="journal article" date="2019" name="Int. J. Syst. Evol. Microbiol.">
        <title>The Global Catalogue of Microorganisms (GCM) 10K type strain sequencing project: providing services to taxonomists for standard genome sequencing and annotation.</title>
        <authorList>
            <consortium name="The Broad Institute Genomics Platform"/>
            <consortium name="The Broad Institute Genome Sequencing Center for Infectious Disease"/>
            <person name="Wu L."/>
            <person name="Ma J."/>
        </authorList>
    </citation>
    <scope>NUCLEOTIDE SEQUENCE [LARGE SCALE GENOMIC DNA]</scope>
    <source>
        <strain evidence="10">NBRC 110608</strain>
    </source>
</reference>
<organism evidence="9 10">
    <name type="scientific">Barrientosiimonas endolithica</name>
    <dbReference type="NCBI Taxonomy" id="1535208"/>
    <lineage>
        <taxon>Bacteria</taxon>
        <taxon>Bacillati</taxon>
        <taxon>Actinomycetota</taxon>
        <taxon>Actinomycetes</taxon>
        <taxon>Micrococcales</taxon>
        <taxon>Dermacoccaceae</taxon>
        <taxon>Barrientosiimonas</taxon>
    </lineage>
</organism>
<dbReference type="InterPro" id="IPR003721">
    <property type="entry name" value="Pantoate_ligase"/>
</dbReference>